<organism evidence="1 2">
    <name type="scientific">Funneliformis mosseae</name>
    <name type="common">Endomycorrhizal fungus</name>
    <name type="synonym">Glomus mosseae</name>
    <dbReference type="NCBI Taxonomy" id="27381"/>
    <lineage>
        <taxon>Eukaryota</taxon>
        <taxon>Fungi</taxon>
        <taxon>Fungi incertae sedis</taxon>
        <taxon>Mucoromycota</taxon>
        <taxon>Glomeromycotina</taxon>
        <taxon>Glomeromycetes</taxon>
        <taxon>Glomerales</taxon>
        <taxon>Glomeraceae</taxon>
        <taxon>Funneliformis</taxon>
    </lineage>
</organism>
<keyword evidence="2" id="KW-1185">Reference proteome</keyword>
<reference evidence="1" key="1">
    <citation type="submission" date="2021-06" db="EMBL/GenBank/DDBJ databases">
        <authorList>
            <person name="Kallberg Y."/>
            <person name="Tangrot J."/>
            <person name="Rosling A."/>
        </authorList>
    </citation>
    <scope>NUCLEOTIDE SEQUENCE</scope>
    <source>
        <strain evidence="1">87-6 pot B 2015</strain>
    </source>
</reference>
<feature type="non-terminal residue" evidence="1">
    <location>
        <position position="55"/>
    </location>
</feature>
<proteinExistence type="predicted"/>
<comment type="caution">
    <text evidence="1">The sequence shown here is derived from an EMBL/GenBank/DDBJ whole genome shotgun (WGS) entry which is preliminary data.</text>
</comment>
<protein>
    <submittedName>
        <fullName evidence="1">2888_t:CDS:1</fullName>
    </submittedName>
</protein>
<evidence type="ECO:0000313" key="1">
    <source>
        <dbReference type="EMBL" id="CAG8540561.1"/>
    </source>
</evidence>
<dbReference type="AlphaFoldDB" id="A0A9N9ATQ9"/>
<evidence type="ECO:0000313" key="2">
    <source>
        <dbReference type="Proteomes" id="UP000789375"/>
    </source>
</evidence>
<dbReference type="Proteomes" id="UP000789375">
    <property type="component" value="Unassembled WGS sequence"/>
</dbReference>
<name>A0A9N9ATQ9_FUNMO</name>
<gene>
    <name evidence="1" type="ORF">FMOSSE_LOCUS5958</name>
</gene>
<dbReference type="EMBL" id="CAJVPP010001199">
    <property type="protein sequence ID" value="CAG8540561.1"/>
    <property type="molecule type" value="Genomic_DNA"/>
</dbReference>
<sequence>YPYEADAEHNPELIDAELEELIVYSYDIRLKEKCNTYSIKDVVLIDLQENNLYGL</sequence>
<accession>A0A9N9ATQ9</accession>